<dbReference type="GO" id="GO:1901678">
    <property type="term" value="P:iron coordination entity transport"/>
    <property type="evidence" value="ECO:0007669"/>
    <property type="project" value="UniProtKB-ARBA"/>
</dbReference>
<comment type="caution">
    <text evidence="6">The sequence shown here is derived from an EMBL/GenBank/DDBJ whole genome shotgun (WGS) entry which is preliminary data.</text>
</comment>
<dbReference type="CDD" id="cd01146">
    <property type="entry name" value="FhuD"/>
    <property type="match status" value="1"/>
</dbReference>
<organism evidence="6 7">
    <name type="scientific">Saccharopolyspora phatthalungensis</name>
    <dbReference type="NCBI Taxonomy" id="664693"/>
    <lineage>
        <taxon>Bacteria</taxon>
        <taxon>Bacillati</taxon>
        <taxon>Actinomycetota</taxon>
        <taxon>Actinomycetes</taxon>
        <taxon>Pseudonocardiales</taxon>
        <taxon>Pseudonocardiaceae</taxon>
        <taxon>Saccharopolyspora</taxon>
    </lineage>
</organism>
<dbReference type="GO" id="GO:0030288">
    <property type="term" value="C:outer membrane-bounded periplasmic space"/>
    <property type="evidence" value="ECO:0007669"/>
    <property type="project" value="TreeGrafter"/>
</dbReference>
<keyword evidence="3" id="KW-0813">Transport</keyword>
<comment type="similarity">
    <text evidence="2">Belongs to the bacterial solute-binding protein 8 family.</text>
</comment>
<accession>A0A840Q138</accession>
<reference evidence="6 7" key="1">
    <citation type="submission" date="2020-08" db="EMBL/GenBank/DDBJ databases">
        <title>Sequencing the genomes of 1000 actinobacteria strains.</title>
        <authorList>
            <person name="Klenk H.-P."/>
        </authorList>
    </citation>
    <scope>NUCLEOTIDE SEQUENCE [LARGE SCALE GENOMIC DNA]</scope>
    <source>
        <strain evidence="6 7">DSM 45584</strain>
    </source>
</reference>
<dbReference type="PANTHER" id="PTHR30532">
    <property type="entry name" value="IRON III DICITRATE-BINDING PERIPLASMIC PROTEIN"/>
    <property type="match status" value="1"/>
</dbReference>
<evidence type="ECO:0000259" key="5">
    <source>
        <dbReference type="PROSITE" id="PS50983"/>
    </source>
</evidence>
<dbReference type="RefSeq" id="WP_184721945.1">
    <property type="nucleotide sequence ID" value="NZ_JACHIW010000001.1"/>
</dbReference>
<feature type="domain" description="Fe/B12 periplasmic-binding" evidence="5">
    <location>
        <begin position="52"/>
        <end position="322"/>
    </location>
</feature>
<keyword evidence="7" id="KW-1185">Reference proteome</keyword>
<dbReference type="PANTHER" id="PTHR30532:SF24">
    <property type="entry name" value="FERRIC ENTEROBACTIN-BINDING PERIPLASMIC PROTEIN FEPB"/>
    <property type="match status" value="1"/>
</dbReference>
<dbReference type="InterPro" id="IPR051313">
    <property type="entry name" value="Bact_iron-sidero_bind"/>
</dbReference>
<name>A0A840Q138_9PSEU</name>
<dbReference type="Proteomes" id="UP000584374">
    <property type="component" value="Unassembled WGS sequence"/>
</dbReference>
<comment type="subcellular location">
    <subcellularLocation>
        <location evidence="1">Cell envelope</location>
    </subcellularLocation>
</comment>
<dbReference type="EMBL" id="JACHIW010000001">
    <property type="protein sequence ID" value="MBB5152508.1"/>
    <property type="molecule type" value="Genomic_DNA"/>
</dbReference>
<gene>
    <name evidence="6" type="ORF">BJ970_000042</name>
</gene>
<dbReference type="InterPro" id="IPR002491">
    <property type="entry name" value="ABC_transptr_periplasmic_BD"/>
</dbReference>
<dbReference type="Pfam" id="PF01497">
    <property type="entry name" value="Peripla_BP_2"/>
    <property type="match status" value="1"/>
</dbReference>
<evidence type="ECO:0000313" key="6">
    <source>
        <dbReference type="EMBL" id="MBB5152508.1"/>
    </source>
</evidence>
<evidence type="ECO:0000256" key="2">
    <source>
        <dbReference type="ARBA" id="ARBA00008814"/>
    </source>
</evidence>
<evidence type="ECO:0000256" key="1">
    <source>
        <dbReference type="ARBA" id="ARBA00004196"/>
    </source>
</evidence>
<evidence type="ECO:0000256" key="4">
    <source>
        <dbReference type="ARBA" id="ARBA00022729"/>
    </source>
</evidence>
<proteinExistence type="inferred from homology"/>
<protein>
    <submittedName>
        <fullName evidence="6">Iron complex transport system substrate-binding protein</fullName>
    </submittedName>
</protein>
<evidence type="ECO:0000313" key="7">
    <source>
        <dbReference type="Proteomes" id="UP000584374"/>
    </source>
</evidence>
<dbReference type="PROSITE" id="PS50983">
    <property type="entry name" value="FE_B12_PBP"/>
    <property type="match status" value="1"/>
</dbReference>
<dbReference type="Gene3D" id="3.40.50.1980">
    <property type="entry name" value="Nitrogenase molybdenum iron protein domain"/>
    <property type="match status" value="2"/>
</dbReference>
<sequence>MSALLGAVLALAGCGGPEPEHRDAGAADAGGQFPVTISTAFGDVTVPKRPQRVVALGWGDAEVALTLGVQPVGAADWLPVGGDGVPAWVPGDKKYTTPPKILGTMEVDMEAVAALDPDLILDTRASGERDRYDLLARLGVPVVSIPRDGQAYRTSWEDQLAMIGKALGKSAEAEQVRADVETSFREAAAAHPEFAGKTVVVGSKMPGSYGAYVNGGSRIDFMKRLGFSPSPQVESLAGNSFSVTISRERMDLFNADFVLMSPIGVSPNEISDDPLFRSVPAVQAGHAVVLSDPEIARAFSSGTPLGMSYAVDKVVPLIAQSLA</sequence>
<dbReference type="AlphaFoldDB" id="A0A840Q138"/>
<dbReference type="SUPFAM" id="SSF53807">
    <property type="entry name" value="Helical backbone' metal receptor"/>
    <property type="match status" value="1"/>
</dbReference>
<keyword evidence="4" id="KW-0732">Signal</keyword>
<evidence type="ECO:0000256" key="3">
    <source>
        <dbReference type="ARBA" id="ARBA00022448"/>
    </source>
</evidence>